<dbReference type="GO" id="GO:0005743">
    <property type="term" value="C:mitochondrial inner membrane"/>
    <property type="evidence" value="ECO:0007669"/>
    <property type="project" value="UniProtKB-SubCell"/>
</dbReference>
<comment type="subcellular location">
    <subcellularLocation>
        <location evidence="16">Membrane</location>
        <topology evidence="16">Multi-pass membrane protein</topology>
    </subcellularLocation>
    <subcellularLocation>
        <location evidence="1">Mitochondrion inner membrane</location>
        <topology evidence="1">Multi-pass membrane protein</topology>
    </subcellularLocation>
</comment>
<evidence type="ECO:0000313" key="18">
    <source>
        <dbReference type="Proteomes" id="UP000001058"/>
    </source>
</evidence>
<dbReference type="STRING" id="3068.D8U987"/>
<evidence type="ECO:0000256" key="12">
    <source>
        <dbReference type="ARBA" id="ARBA00024143"/>
    </source>
</evidence>
<dbReference type="PANTHER" id="PTHR45635">
    <property type="entry name" value="ADP,ATP CARRIER PROTEIN 1-RELATED-RELATED"/>
    <property type="match status" value="1"/>
</dbReference>
<evidence type="ECO:0000256" key="2">
    <source>
        <dbReference type="ARBA" id="ARBA00006375"/>
    </source>
</evidence>
<comment type="function">
    <text evidence="16">Catalyzes the exchange of ADP and ATP across the membrane.</text>
</comment>
<keyword evidence="8" id="KW-0999">Mitochondrion inner membrane</keyword>
<comment type="function">
    <text evidence="13">ADP:ATP antiporter that mediates import of ADP into the mitochondrial matrix for ATP synthesis, and export of ATP out to fuel the cell. Cycles between the cytoplasmic-open state (c-state) and the matrix-open state (m-state): operates by the alternating access mechanism with a single substrate-binding site intermittently exposed to either the cytosolic (c-state) or matrix (m-state) side of the inner mitochondrial membrane.</text>
</comment>
<dbReference type="PANTHER" id="PTHR45635:SF14">
    <property type="entry name" value="ADP_ATP TRANSLOCASE"/>
    <property type="match status" value="1"/>
</dbReference>
<evidence type="ECO:0000256" key="9">
    <source>
        <dbReference type="ARBA" id="ARBA00022989"/>
    </source>
</evidence>
<dbReference type="PRINTS" id="PR00926">
    <property type="entry name" value="MITOCARRIER"/>
</dbReference>
<dbReference type="InterPro" id="IPR002113">
    <property type="entry name" value="ADT_euk_type"/>
</dbReference>
<dbReference type="OrthoDB" id="270584at2759"/>
<evidence type="ECO:0000256" key="10">
    <source>
        <dbReference type="ARBA" id="ARBA00023128"/>
    </source>
</evidence>
<dbReference type="SUPFAM" id="SSF103506">
    <property type="entry name" value="Mitochondrial carrier"/>
    <property type="match status" value="1"/>
</dbReference>
<evidence type="ECO:0000256" key="15">
    <source>
        <dbReference type="RuleBase" id="RU000488"/>
    </source>
</evidence>
<evidence type="ECO:0000256" key="1">
    <source>
        <dbReference type="ARBA" id="ARBA00004448"/>
    </source>
</evidence>
<feature type="repeat" description="Solcar" evidence="14">
    <location>
        <begin position="67"/>
        <end position="234"/>
    </location>
</feature>
<dbReference type="Proteomes" id="UP000001058">
    <property type="component" value="Unassembled WGS sequence"/>
</dbReference>
<sequence>MAAVDSAVRYGGIRDALRRLPARELGVLALWRGNGANVVRLVPDVAFRFIVHDQFRVMFAPMDGSPPGVAEKLAAGAATGVLKTLLFYPLDVCRTRITADHPRRPLWSYISDHSVVFAVDCEIRGCTGTVPRCAAVHGWCGAVLGNKFHHVRRVAEEATFGPGIYFDRVVRRCMQMNGAAGQAVRYASASDCLRQLLRSHGGVRALYRGCLTNCIKTSLGAPVHFIMYDAIKSAVQALDPTTGVASPL</sequence>
<dbReference type="GO" id="GO:1990544">
    <property type="term" value="P:mitochondrial ATP transmembrane transport"/>
    <property type="evidence" value="ECO:0007669"/>
    <property type="project" value="InterPro"/>
</dbReference>
<dbReference type="GO" id="GO:0005471">
    <property type="term" value="F:ATP:ADP antiporter activity"/>
    <property type="evidence" value="ECO:0007669"/>
    <property type="project" value="UniProtKB-UniRule"/>
</dbReference>
<dbReference type="eggNOG" id="KOG0749">
    <property type="taxonomic scope" value="Eukaryota"/>
</dbReference>
<dbReference type="InParanoid" id="D8U987"/>
<gene>
    <name evidence="17" type="primary">mitc16</name>
    <name evidence="17" type="ORF">VOLCADRAFT_96112</name>
</gene>
<name>D8U987_VOLCA</name>
<dbReference type="PROSITE" id="PS50920">
    <property type="entry name" value="SOLCAR"/>
    <property type="match status" value="2"/>
</dbReference>
<keyword evidence="10" id="KW-0496">Mitochondrion</keyword>
<dbReference type="KEGG" id="vcn:VOLCADRAFT_96112"/>
<dbReference type="InterPro" id="IPR023395">
    <property type="entry name" value="MCP_dom_sf"/>
</dbReference>
<evidence type="ECO:0000313" key="17">
    <source>
        <dbReference type="EMBL" id="EFJ43765.1"/>
    </source>
</evidence>
<dbReference type="Pfam" id="PF00153">
    <property type="entry name" value="Mito_carr"/>
    <property type="match status" value="2"/>
</dbReference>
<dbReference type="GeneID" id="9626291"/>
<dbReference type="RefSeq" id="XP_002955246.1">
    <property type="nucleotide sequence ID" value="XM_002955200.1"/>
</dbReference>
<proteinExistence type="inferred from homology"/>
<protein>
    <recommendedName>
        <fullName evidence="16">ADP/ATP translocase</fullName>
    </recommendedName>
    <alternativeName>
        <fullName evidence="16">ADP,ATP carrier protein</fullName>
    </alternativeName>
</protein>
<evidence type="ECO:0000256" key="11">
    <source>
        <dbReference type="ARBA" id="ARBA00023136"/>
    </source>
</evidence>
<comment type="subunit">
    <text evidence="3 16">Monomer.</text>
</comment>
<dbReference type="Gene3D" id="1.50.40.10">
    <property type="entry name" value="Mitochondrial carrier domain"/>
    <property type="match status" value="2"/>
</dbReference>
<keyword evidence="7" id="KW-0677">Repeat</keyword>
<keyword evidence="4 15" id="KW-0813">Transport</keyword>
<dbReference type="AlphaFoldDB" id="D8U987"/>
<evidence type="ECO:0000256" key="8">
    <source>
        <dbReference type="ARBA" id="ARBA00022792"/>
    </source>
</evidence>
<organism evidence="18">
    <name type="scientific">Volvox carteri f. nagariensis</name>
    <dbReference type="NCBI Taxonomy" id="3068"/>
    <lineage>
        <taxon>Eukaryota</taxon>
        <taxon>Viridiplantae</taxon>
        <taxon>Chlorophyta</taxon>
        <taxon>core chlorophytes</taxon>
        <taxon>Chlorophyceae</taxon>
        <taxon>CS clade</taxon>
        <taxon>Chlamydomonadales</taxon>
        <taxon>Volvocaceae</taxon>
        <taxon>Volvox</taxon>
    </lineage>
</organism>
<evidence type="ECO:0000256" key="13">
    <source>
        <dbReference type="ARBA" id="ARBA00045250"/>
    </source>
</evidence>
<keyword evidence="9" id="KW-1133">Transmembrane helix</keyword>
<feature type="repeat" description="Solcar" evidence="14">
    <location>
        <begin position="1"/>
        <end position="58"/>
    </location>
</feature>
<keyword evidence="11 14" id="KW-0472">Membrane</keyword>
<evidence type="ECO:0000256" key="16">
    <source>
        <dbReference type="RuleBase" id="RU368008"/>
    </source>
</evidence>
<evidence type="ECO:0000256" key="14">
    <source>
        <dbReference type="PROSITE-ProRule" id="PRU00282"/>
    </source>
</evidence>
<evidence type="ECO:0000256" key="3">
    <source>
        <dbReference type="ARBA" id="ARBA00011245"/>
    </source>
</evidence>
<dbReference type="GO" id="GO:0140021">
    <property type="term" value="P:mitochondrial ADP transmembrane transport"/>
    <property type="evidence" value="ECO:0007669"/>
    <property type="project" value="InterPro"/>
</dbReference>
<dbReference type="InterPro" id="IPR002067">
    <property type="entry name" value="MCP"/>
</dbReference>
<keyword evidence="6 14" id="KW-0812">Transmembrane</keyword>
<evidence type="ECO:0000256" key="6">
    <source>
        <dbReference type="ARBA" id="ARBA00022692"/>
    </source>
</evidence>
<keyword evidence="5" id="KW-0050">Antiport</keyword>
<accession>D8U987</accession>
<dbReference type="EMBL" id="GL378370">
    <property type="protein sequence ID" value="EFJ43765.1"/>
    <property type="molecule type" value="Genomic_DNA"/>
</dbReference>
<keyword evidence="18" id="KW-1185">Reference proteome</keyword>
<evidence type="ECO:0000256" key="5">
    <source>
        <dbReference type="ARBA" id="ARBA00022449"/>
    </source>
</evidence>
<evidence type="ECO:0000256" key="7">
    <source>
        <dbReference type="ARBA" id="ARBA00022737"/>
    </source>
</evidence>
<dbReference type="InterPro" id="IPR018108">
    <property type="entry name" value="MCP_transmembrane"/>
</dbReference>
<reference evidence="17 18" key="1">
    <citation type="journal article" date="2010" name="Science">
        <title>Genomic analysis of organismal complexity in the multicellular green alga Volvox carteri.</title>
        <authorList>
            <person name="Prochnik S.E."/>
            <person name="Umen J."/>
            <person name="Nedelcu A.M."/>
            <person name="Hallmann A."/>
            <person name="Miller S.M."/>
            <person name="Nishii I."/>
            <person name="Ferris P."/>
            <person name="Kuo A."/>
            <person name="Mitros T."/>
            <person name="Fritz-Laylin L.K."/>
            <person name="Hellsten U."/>
            <person name="Chapman J."/>
            <person name="Simakov O."/>
            <person name="Rensing S.A."/>
            <person name="Terry A."/>
            <person name="Pangilinan J."/>
            <person name="Kapitonov V."/>
            <person name="Jurka J."/>
            <person name="Salamov A."/>
            <person name="Shapiro H."/>
            <person name="Schmutz J."/>
            <person name="Grimwood J."/>
            <person name="Lindquist E."/>
            <person name="Lucas S."/>
            <person name="Grigoriev I.V."/>
            <person name="Schmitt R."/>
            <person name="Kirk D."/>
            <person name="Rokhsar D.S."/>
        </authorList>
    </citation>
    <scope>NUCLEOTIDE SEQUENCE [LARGE SCALE GENOMIC DNA]</scope>
    <source>
        <strain evidence="18">f. Nagariensis / Eve</strain>
    </source>
</reference>
<comment type="catalytic activity">
    <reaction evidence="12">
        <text>ADP(in) + ATP(out) = ADP(out) + ATP(in)</text>
        <dbReference type="Rhea" id="RHEA:34999"/>
        <dbReference type="ChEBI" id="CHEBI:30616"/>
        <dbReference type="ChEBI" id="CHEBI:456216"/>
    </reaction>
    <physiologicalReaction direction="left-to-right" evidence="12">
        <dbReference type="Rhea" id="RHEA:35000"/>
    </physiologicalReaction>
</comment>
<evidence type="ECO:0000256" key="4">
    <source>
        <dbReference type="ARBA" id="ARBA00022448"/>
    </source>
</evidence>
<comment type="similarity">
    <text evidence="2 15">Belongs to the mitochondrial carrier (TC 2.A.29) family.</text>
</comment>